<evidence type="ECO:0000256" key="1">
    <source>
        <dbReference type="ARBA" id="ARBA00022588"/>
    </source>
</evidence>
<reference evidence="9 10" key="1">
    <citation type="journal article" date="2011" name="Nature">
        <title>Genome sequencing reveals insights into physiology and longevity of the naked mole rat.</title>
        <authorList>
            <person name="Kim E.B."/>
            <person name="Fang X."/>
            <person name="Fushan A.A."/>
            <person name="Huang Z."/>
            <person name="Lobanov A.V."/>
            <person name="Han L."/>
            <person name="Marino S.M."/>
            <person name="Sun X."/>
            <person name="Turanov A.A."/>
            <person name="Yang P."/>
            <person name="Yim S.H."/>
            <person name="Zhao X."/>
            <person name="Kasaikina M.V."/>
            <person name="Stoletzki N."/>
            <person name="Peng C."/>
            <person name="Polak P."/>
            <person name="Xiong Z."/>
            <person name="Kiezun A."/>
            <person name="Zhu Y."/>
            <person name="Chen Y."/>
            <person name="Kryukov G.V."/>
            <person name="Zhang Q."/>
            <person name="Peshkin L."/>
            <person name="Yang L."/>
            <person name="Bronson R.T."/>
            <person name="Buffenstein R."/>
            <person name="Wang B."/>
            <person name="Han C."/>
            <person name="Li Q."/>
            <person name="Chen L."/>
            <person name="Zhao W."/>
            <person name="Sunyaev S.R."/>
            <person name="Park T.J."/>
            <person name="Zhang G."/>
            <person name="Wang J."/>
            <person name="Gladyshev V.N."/>
        </authorList>
    </citation>
    <scope>NUCLEOTIDE SEQUENCE [LARGE SCALE GENOMIC DNA]</scope>
</reference>
<keyword evidence="4" id="KW-0391">Immunity</keyword>
<dbReference type="InterPro" id="IPR036543">
    <property type="entry name" value="Guanylate-bd_C_sf"/>
</dbReference>
<dbReference type="Pfam" id="PF02263">
    <property type="entry name" value="GBP"/>
    <property type="match status" value="1"/>
</dbReference>
<dbReference type="Proteomes" id="UP000006813">
    <property type="component" value="Unassembled WGS sequence"/>
</dbReference>
<dbReference type="PANTHER" id="PTHR10751">
    <property type="entry name" value="GUANYLATE BINDING PROTEIN"/>
    <property type="match status" value="1"/>
</dbReference>
<dbReference type="GO" id="GO:0005525">
    <property type="term" value="F:GTP binding"/>
    <property type="evidence" value="ECO:0007669"/>
    <property type="project" value="UniProtKB-KW"/>
</dbReference>
<evidence type="ECO:0000259" key="8">
    <source>
        <dbReference type="PROSITE" id="PS51715"/>
    </source>
</evidence>
<sequence length="553" mass="63270">MASEIHMSGPLCLIENVKGQLRVNQEALKILSAITQPVVVVAIVGLYRTGKSYLMNKLAGKKKGFSLGSTVQSHTKGIWMWCVPHPKKPNQTLVLLDTEGLGDVEKGDNQNDSWIFALAILLSSTFVYNSMGTINQQAMDQLHYVTELTDRIRAKSSPSTNKVEDSADFMSFFPDFVWTLRDFSLELELDGNSISPDAYLENSLKLKQGTSQKDKNFNLPRLCIRKFFPRKKCFIFDRPTHRKKLTKLETLHDDELDSEFVDQVAEFCSYIFSSSRTKTLPGGIEVNGPRLETLVLTYLSAISSGDLPCMENAVLALAQIENSAAVQKALAHYDQQMGQKVQLPTETLQELLELHRACEKDAIEIFMKHSFKDVQQHFQKELAAKLEKKRDNFCKRNMKASSDRCSALLQDIFSPLEEEVKQGIYSKPGGYRLLLQKVQDLKKKYYETPKKGLQAEEVLQKYLQFKEDMINAILQTDQTLTEKEKEIEVERVKAESAEAATKMLEEMQKKNQEMLEQKERSYQEHIKQLTEKMETDRKQLIEEQEKILALKLQ</sequence>
<organism evidence="9 10">
    <name type="scientific">Heterocephalus glaber</name>
    <name type="common">Naked mole rat</name>
    <dbReference type="NCBI Taxonomy" id="10181"/>
    <lineage>
        <taxon>Eukaryota</taxon>
        <taxon>Metazoa</taxon>
        <taxon>Chordata</taxon>
        <taxon>Craniata</taxon>
        <taxon>Vertebrata</taxon>
        <taxon>Euteleostomi</taxon>
        <taxon>Mammalia</taxon>
        <taxon>Eutheria</taxon>
        <taxon>Euarchontoglires</taxon>
        <taxon>Glires</taxon>
        <taxon>Rodentia</taxon>
        <taxon>Hystricomorpha</taxon>
        <taxon>Bathyergidae</taxon>
        <taxon>Heterocephalus</taxon>
    </lineage>
</organism>
<evidence type="ECO:0000256" key="3">
    <source>
        <dbReference type="ARBA" id="ARBA00022801"/>
    </source>
</evidence>
<feature type="non-terminal residue" evidence="9">
    <location>
        <position position="553"/>
    </location>
</feature>
<dbReference type="eggNOG" id="KOG2037">
    <property type="taxonomic scope" value="Eukaryota"/>
</dbReference>
<evidence type="ECO:0000256" key="2">
    <source>
        <dbReference type="ARBA" id="ARBA00022741"/>
    </source>
</evidence>
<protein>
    <submittedName>
        <fullName evidence="9">Interferon-induced guanylate-binding protein 1</fullName>
    </submittedName>
</protein>
<keyword evidence="7" id="KW-0175">Coiled coil</keyword>
<proteinExistence type="inferred from homology"/>
<dbReference type="InterPro" id="IPR037684">
    <property type="entry name" value="GBP_C"/>
</dbReference>
<evidence type="ECO:0000256" key="7">
    <source>
        <dbReference type="SAM" id="Coils"/>
    </source>
</evidence>
<dbReference type="STRING" id="10181.G5BGF6"/>
<keyword evidence="3" id="KW-0378">Hydrolase</keyword>
<gene>
    <name evidence="9" type="ORF">GW7_06929</name>
</gene>
<dbReference type="FunCoup" id="G5BGF6">
    <property type="interactions" value="193"/>
</dbReference>
<feature type="domain" description="GB1/RHD3-type G" evidence="8">
    <location>
        <begin position="35"/>
        <end position="276"/>
    </location>
</feature>
<name>G5BGF6_HETGA</name>
<dbReference type="GO" id="GO:0071346">
    <property type="term" value="P:cellular response to type II interferon"/>
    <property type="evidence" value="ECO:0007669"/>
    <property type="project" value="UniProtKB-ARBA"/>
</dbReference>
<dbReference type="PROSITE" id="PS51715">
    <property type="entry name" value="G_GB1_RHD3"/>
    <property type="match status" value="1"/>
</dbReference>
<dbReference type="Pfam" id="PF02841">
    <property type="entry name" value="GBP_C"/>
    <property type="match status" value="1"/>
</dbReference>
<dbReference type="GO" id="GO:0031347">
    <property type="term" value="P:regulation of defense response"/>
    <property type="evidence" value="ECO:0007669"/>
    <property type="project" value="UniProtKB-ARBA"/>
</dbReference>
<keyword evidence="5" id="KW-0342">GTP-binding</keyword>
<dbReference type="InParanoid" id="G5BGF6"/>
<dbReference type="InterPro" id="IPR003191">
    <property type="entry name" value="Guanylate-bd/ATL_C"/>
</dbReference>
<dbReference type="EMBL" id="JH170189">
    <property type="protein sequence ID" value="EHB08367.1"/>
    <property type="molecule type" value="Genomic_DNA"/>
</dbReference>
<evidence type="ECO:0000313" key="9">
    <source>
        <dbReference type="EMBL" id="EHB08367.1"/>
    </source>
</evidence>
<comment type="similarity">
    <text evidence="6">Belongs to the TRAFAC class dynamin-like GTPase superfamily. GB1/RHD3 GTPase family.</text>
</comment>
<keyword evidence="1" id="KW-0399">Innate immunity</keyword>
<dbReference type="AlphaFoldDB" id="G5BGF6"/>
<dbReference type="GO" id="GO:0003924">
    <property type="term" value="F:GTPase activity"/>
    <property type="evidence" value="ECO:0007669"/>
    <property type="project" value="InterPro"/>
</dbReference>
<evidence type="ECO:0000313" key="10">
    <source>
        <dbReference type="Proteomes" id="UP000006813"/>
    </source>
</evidence>
<dbReference type="SUPFAM" id="SSF48340">
    <property type="entry name" value="Interferon-induced guanylate-binding protein 1 (GBP1), C-terminal domain"/>
    <property type="match status" value="1"/>
</dbReference>
<dbReference type="Gene3D" id="3.40.50.300">
    <property type="entry name" value="P-loop containing nucleotide triphosphate hydrolases"/>
    <property type="match status" value="1"/>
</dbReference>
<dbReference type="SUPFAM" id="SSF52540">
    <property type="entry name" value="P-loop containing nucleoside triphosphate hydrolases"/>
    <property type="match status" value="1"/>
</dbReference>
<dbReference type="CDD" id="cd01851">
    <property type="entry name" value="GBP"/>
    <property type="match status" value="1"/>
</dbReference>
<feature type="coiled-coil region" evidence="7">
    <location>
        <begin position="480"/>
        <end position="546"/>
    </location>
</feature>
<dbReference type="FunFam" id="3.40.50.300:FF:000422">
    <property type="entry name" value="Guanylate-binding protein 1"/>
    <property type="match status" value="1"/>
</dbReference>
<accession>G5BGF6</accession>
<dbReference type="CDD" id="cd16269">
    <property type="entry name" value="GBP_C"/>
    <property type="match status" value="1"/>
</dbReference>
<dbReference type="Gene3D" id="1.20.1000.10">
    <property type="entry name" value="Guanylate-binding protein, C-terminal domain"/>
    <property type="match status" value="1"/>
</dbReference>
<keyword evidence="2" id="KW-0547">Nucleotide-binding</keyword>
<dbReference type="FunFam" id="1.20.1000.10:FF:000001">
    <property type="entry name" value="Guanylate binding protein 1"/>
    <property type="match status" value="1"/>
</dbReference>
<dbReference type="InterPro" id="IPR030386">
    <property type="entry name" value="G_GB1_RHD3_dom"/>
</dbReference>
<dbReference type="InterPro" id="IPR015894">
    <property type="entry name" value="Guanylate-bd_N"/>
</dbReference>
<evidence type="ECO:0000256" key="6">
    <source>
        <dbReference type="PROSITE-ProRule" id="PRU01052"/>
    </source>
</evidence>
<evidence type="ECO:0000256" key="4">
    <source>
        <dbReference type="ARBA" id="ARBA00022859"/>
    </source>
</evidence>
<dbReference type="InterPro" id="IPR027417">
    <property type="entry name" value="P-loop_NTPase"/>
</dbReference>
<evidence type="ECO:0000256" key="5">
    <source>
        <dbReference type="ARBA" id="ARBA00023134"/>
    </source>
</evidence>